<name>A0A3N0GQ23_9ACTN</name>
<feature type="binding site" evidence="1">
    <location>
        <begin position="13"/>
        <end position="18"/>
    </location>
    <ligand>
        <name>ATP</name>
        <dbReference type="ChEBI" id="CHEBI:30616"/>
    </ligand>
</feature>
<evidence type="ECO:0000313" key="2">
    <source>
        <dbReference type="EMBL" id="RNM14262.1"/>
    </source>
</evidence>
<feature type="binding site" evidence="1">
    <location>
        <position position="42"/>
    </location>
    <ligand>
        <name>substrate</name>
    </ligand>
</feature>
<dbReference type="Gene3D" id="3.40.50.300">
    <property type="entry name" value="P-loop containing nucleotide triphosphate hydrolases"/>
    <property type="match status" value="1"/>
</dbReference>
<dbReference type="Proteomes" id="UP000279994">
    <property type="component" value="Unassembled WGS sequence"/>
</dbReference>
<comment type="cofactor">
    <cofactor evidence="1">
        <name>Mg(2+)</name>
        <dbReference type="ChEBI" id="CHEBI:18420"/>
    </cofactor>
</comment>
<comment type="catalytic activity">
    <reaction evidence="1">
        <text>(7R,8S)-7,8-diammoniononanoate + CO2 + ATP = (4R,5S)-dethiobiotin + ADP + phosphate + 3 H(+)</text>
        <dbReference type="Rhea" id="RHEA:15805"/>
        <dbReference type="ChEBI" id="CHEBI:15378"/>
        <dbReference type="ChEBI" id="CHEBI:16526"/>
        <dbReference type="ChEBI" id="CHEBI:30616"/>
        <dbReference type="ChEBI" id="CHEBI:43474"/>
        <dbReference type="ChEBI" id="CHEBI:149469"/>
        <dbReference type="ChEBI" id="CHEBI:149473"/>
        <dbReference type="ChEBI" id="CHEBI:456216"/>
        <dbReference type="EC" id="6.3.3.3"/>
    </reaction>
</comment>
<reference evidence="2 3" key="1">
    <citation type="submission" date="2018-11" db="EMBL/GenBank/DDBJ databases">
        <authorList>
            <person name="Li F."/>
        </authorList>
    </citation>
    <scope>NUCLEOTIDE SEQUENCE [LARGE SCALE GENOMIC DNA]</scope>
    <source>
        <strain evidence="2 3">Gsoil 818</strain>
    </source>
</reference>
<keyword evidence="1" id="KW-0547">Nucleotide-binding</keyword>
<dbReference type="RefSeq" id="WP_123223670.1">
    <property type="nucleotide sequence ID" value="NZ_RJSF01000040.1"/>
</dbReference>
<accession>A0A3N0GQ23</accession>
<comment type="subunit">
    <text evidence="1">Homodimer.</text>
</comment>
<dbReference type="SUPFAM" id="SSF52540">
    <property type="entry name" value="P-loop containing nucleoside triphosphate hydrolases"/>
    <property type="match status" value="1"/>
</dbReference>
<comment type="caution">
    <text evidence="1">Lacks conserved residue(s) required for the propagation of feature annotation.</text>
</comment>
<keyword evidence="1" id="KW-0067">ATP-binding</keyword>
<dbReference type="EC" id="6.3.3.3" evidence="1"/>
<keyword evidence="1" id="KW-0093">Biotin biosynthesis</keyword>
<dbReference type="GO" id="GO:0004141">
    <property type="term" value="F:dethiobiotin synthase activity"/>
    <property type="evidence" value="ECO:0007669"/>
    <property type="project" value="UniProtKB-UniRule"/>
</dbReference>
<proteinExistence type="inferred from homology"/>
<feature type="binding site" evidence="1">
    <location>
        <position position="17"/>
    </location>
    <ligand>
        <name>Mg(2+)</name>
        <dbReference type="ChEBI" id="CHEBI:18420"/>
    </ligand>
</feature>
<feature type="binding site" evidence="1">
    <location>
        <begin position="109"/>
        <end position="112"/>
    </location>
    <ligand>
        <name>ATP</name>
        <dbReference type="ChEBI" id="CHEBI:30616"/>
    </ligand>
</feature>
<evidence type="ECO:0000256" key="1">
    <source>
        <dbReference type="HAMAP-Rule" id="MF_00336"/>
    </source>
</evidence>
<sequence>MRPVLFVTGTDTGVGKTVATAALAVARRTAGGSPYVVKPAQTGVSPDEPGDLDEVRRLAGDLPGHEGVRLREPLAPDTAARLEGVTLPGLAEQRDAVLAAAEEHDVIVEGAGGVLVCVGEHWNLLDLAETVVYHRAPVGFVVVARAGLGTLNHAALTVWAIQQRGLHVHGVVIGSWPEKPDLAAEQNRFDLPTMTGVPVIGRIPEGAGAFSAEEFAAGVPGWLLLPSD</sequence>
<dbReference type="AlphaFoldDB" id="A0A3N0GQ23"/>
<dbReference type="InterPro" id="IPR004472">
    <property type="entry name" value="DTB_synth_BioD"/>
</dbReference>
<comment type="similarity">
    <text evidence="1">Belongs to the dethiobiotin synthetase family.</text>
</comment>
<dbReference type="Pfam" id="PF13500">
    <property type="entry name" value="AAA_26"/>
    <property type="match status" value="1"/>
</dbReference>
<dbReference type="PANTHER" id="PTHR43210">
    <property type="entry name" value="DETHIOBIOTIN SYNTHETASE"/>
    <property type="match status" value="1"/>
</dbReference>
<dbReference type="GO" id="GO:0005524">
    <property type="term" value="F:ATP binding"/>
    <property type="evidence" value="ECO:0007669"/>
    <property type="project" value="UniProtKB-UniRule"/>
</dbReference>
<keyword evidence="1" id="KW-0479">Metal-binding</keyword>
<feature type="active site" evidence="1">
    <location>
        <position position="38"/>
    </location>
</feature>
<dbReference type="GO" id="GO:0000287">
    <property type="term" value="F:magnesium ion binding"/>
    <property type="evidence" value="ECO:0007669"/>
    <property type="project" value="UniProtKB-UniRule"/>
</dbReference>
<dbReference type="EMBL" id="RJSF01000040">
    <property type="protein sequence ID" value="RNM14262.1"/>
    <property type="molecule type" value="Genomic_DNA"/>
</dbReference>
<feature type="binding site" evidence="1">
    <location>
        <position position="109"/>
    </location>
    <ligand>
        <name>Mg(2+)</name>
        <dbReference type="ChEBI" id="CHEBI:18420"/>
    </ligand>
</feature>
<comment type="function">
    <text evidence="1">Catalyzes a mechanistically unusual reaction, the ATP-dependent insertion of CO2 between the N7 and N8 nitrogen atoms of 7,8-diaminopelargonic acid (DAPA, also called 7,8-diammoniononanoate) to form a ureido ring.</text>
</comment>
<organism evidence="2 3">
    <name type="scientific">Nocardioides pocheonensis</name>
    <dbReference type="NCBI Taxonomy" id="661485"/>
    <lineage>
        <taxon>Bacteria</taxon>
        <taxon>Bacillati</taxon>
        <taxon>Actinomycetota</taxon>
        <taxon>Actinomycetes</taxon>
        <taxon>Propionibacteriales</taxon>
        <taxon>Nocardioidaceae</taxon>
        <taxon>Nocardioides</taxon>
    </lineage>
</organism>
<keyword evidence="1" id="KW-0460">Magnesium</keyword>
<dbReference type="PANTHER" id="PTHR43210:SF5">
    <property type="entry name" value="DETHIOBIOTIN SYNTHETASE"/>
    <property type="match status" value="1"/>
</dbReference>
<keyword evidence="3" id="KW-1185">Reference proteome</keyword>
<dbReference type="InterPro" id="IPR027417">
    <property type="entry name" value="P-loop_NTPase"/>
</dbReference>
<evidence type="ECO:0000313" key="3">
    <source>
        <dbReference type="Proteomes" id="UP000279994"/>
    </source>
</evidence>
<feature type="binding site" evidence="1">
    <location>
        <begin position="204"/>
        <end position="206"/>
    </location>
    <ligand>
        <name>ATP</name>
        <dbReference type="ChEBI" id="CHEBI:30616"/>
    </ligand>
</feature>
<dbReference type="PIRSF" id="PIRSF006755">
    <property type="entry name" value="DTB_synth"/>
    <property type="match status" value="1"/>
</dbReference>
<dbReference type="GO" id="GO:0009102">
    <property type="term" value="P:biotin biosynthetic process"/>
    <property type="evidence" value="ECO:0007669"/>
    <property type="project" value="UniProtKB-UniRule"/>
</dbReference>
<comment type="caution">
    <text evidence="2">The sequence shown here is derived from an EMBL/GenBank/DDBJ whole genome shotgun (WGS) entry which is preliminary data.</text>
</comment>
<keyword evidence="1 2" id="KW-0436">Ligase</keyword>
<dbReference type="HAMAP" id="MF_00336">
    <property type="entry name" value="BioD"/>
    <property type="match status" value="1"/>
</dbReference>
<dbReference type="NCBIfam" id="TIGR00347">
    <property type="entry name" value="bioD"/>
    <property type="match status" value="1"/>
</dbReference>
<feature type="binding site" evidence="1">
    <location>
        <position position="53"/>
    </location>
    <ligand>
        <name>ATP</name>
        <dbReference type="ChEBI" id="CHEBI:30616"/>
    </ligand>
</feature>
<dbReference type="OrthoDB" id="9802610at2"/>
<keyword evidence="1" id="KW-0963">Cytoplasm</keyword>
<comment type="pathway">
    <text evidence="1">Cofactor biosynthesis; biotin biosynthesis; biotin from 7,8-diaminononanoate: step 1/2.</text>
</comment>
<dbReference type="CDD" id="cd03109">
    <property type="entry name" value="DTBS"/>
    <property type="match status" value="1"/>
</dbReference>
<feature type="binding site" evidence="1">
    <location>
        <begin position="174"/>
        <end position="175"/>
    </location>
    <ligand>
        <name>ATP</name>
        <dbReference type="ChEBI" id="CHEBI:30616"/>
    </ligand>
</feature>
<dbReference type="GO" id="GO:0005829">
    <property type="term" value="C:cytosol"/>
    <property type="evidence" value="ECO:0007669"/>
    <property type="project" value="TreeGrafter"/>
</dbReference>
<gene>
    <name evidence="1 2" type="primary">bioD</name>
    <name evidence="2" type="ORF">EFL26_15190</name>
</gene>
<comment type="subcellular location">
    <subcellularLocation>
        <location evidence="1">Cytoplasm</location>
    </subcellularLocation>
</comment>
<feature type="binding site" evidence="1">
    <location>
        <position position="53"/>
    </location>
    <ligand>
        <name>Mg(2+)</name>
        <dbReference type="ChEBI" id="CHEBI:18420"/>
    </ligand>
</feature>
<dbReference type="UniPathway" id="UPA00078">
    <property type="reaction ID" value="UER00161"/>
</dbReference>
<protein>
    <recommendedName>
        <fullName evidence="1">ATP-dependent dethiobiotin synthetase BioD</fullName>
        <ecNumber evidence="1">6.3.3.3</ecNumber>
    </recommendedName>
    <alternativeName>
        <fullName evidence="1">DTB synthetase</fullName>
        <shortName evidence="1">DTBS</shortName>
    </alternativeName>
    <alternativeName>
        <fullName evidence="1">Dethiobiotin synthase</fullName>
    </alternativeName>
</protein>